<evidence type="ECO:0000313" key="2">
    <source>
        <dbReference type="Proteomes" id="UP000276133"/>
    </source>
</evidence>
<organism evidence="1 2">
    <name type="scientific">Brachionus plicatilis</name>
    <name type="common">Marine rotifer</name>
    <name type="synonym">Brachionus muelleri</name>
    <dbReference type="NCBI Taxonomy" id="10195"/>
    <lineage>
        <taxon>Eukaryota</taxon>
        <taxon>Metazoa</taxon>
        <taxon>Spiralia</taxon>
        <taxon>Gnathifera</taxon>
        <taxon>Rotifera</taxon>
        <taxon>Eurotatoria</taxon>
        <taxon>Monogononta</taxon>
        <taxon>Pseudotrocha</taxon>
        <taxon>Ploima</taxon>
        <taxon>Brachionidae</taxon>
        <taxon>Brachionus</taxon>
    </lineage>
</organism>
<proteinExistence type="predicted"/>
<sequence>MNLKTICVNKKWHFFGLAKNAISNIRAEYQLCFASIDLQKNDFILVSKYTIDKEIKSSVLNYVVPRSYAARHTNDTKLLVPIIQSWSKTNFTLIIFDLVINFQLNCENHPKYLIKVLMHLKPRVYVRPCTKYPTHGIKACVAKQGDTKI</sequence>
<dbReference type="Proteomes" id="UP000276133">
    <property type="component" value="Unassembled WGS sequence"/>
</dbReference>
<evidence type="ECO:0000313" key="1">
    <source>
        <dbReference type="EMBL" id="RNA13032.1"/>
    </source>
</evidence>
<keyword evidence="2" id="KW-1185">Reference proteome</keyword>
<name>A0A3M7QNW1_BRAPC</name>
<gene>
    <name evidence="1" type="ORF">BpHYR1_010878</name>
</gene>
<reference evidence="1 2" key="1">
    <citation type="journal article" date="2018" name="Sci. Rep.">
        <title>Genomic signatures of local adaptation to the degree of environmental predictability in rotifers.</title>
        <authorList>
            <person name="Franch-Gras L."/>
            <person name="Hahn C."/>
            <person name="Garcia-Roger E.M."/>
            <person name="Carmona M.J."/>
            <person name="Serra M."/>
            <person name="Gomez A."/>
        </authorList>
    </citation>
    <scope>NUCLEOTIDE SEQUENCE [LARGE SCALE GENOMIC DNA]</scope>
    <source>
        <strain evidence="1">HYR1</strain>
    </source>
</reference>
<protein>
    <submittedName>
        <fullName evidence="1">Uncharacterized protein</fullName>
    </submittedName>
</protein>
<accession>A0A3M7QNW1</accession>
<dbReference type="AlphaFoldDB" id="A0A3M7QNW1"/>
<comment type="caution">
    <text evidence="1">The sequence shown here is derived from an EMBL/GenBank/DDBJ whole genome shotgun (WGS) entry which is preliminary data.</text>
</comment>
<dbReference type="EMBL" id="REGN01005526">
    <property type="protein sequence ID" value="RNA13032.1"/>
    <property type="molecule type" value="Genomic_DNA"/>
</dbReference>